<dbReference type="InterPro" id="IPR042537">
    <property type="entry name" value="Nucleoporin_Nup155_C_2"/>
</dbReference>
<comment type="caution">
    <text evidence="7">The sequence shown here is derived from an EMBL/GenBank/DDBJ whole genome shotgun (WGS) entry which is preliminary data.</text>
</comment>
<dbReference type="Pfam" id="PF08801">
    <property type="entry name" value="Nucleoporin_N"/>
    <property type="match status" value="1"/>
</dbReference>
<dbReference type="PANTHER" id="PTHR10350:SF6">
    <property type="entry name" value="NUCLEAR PORE COMPLEX PROTEIN NUP155"/>
    <property type="match status" value="1"/>
</dbReference>
<comment type="subcellular location">
    <subcellularLocation>
        <location evidence="1">Nucleus</location>
    </subcellularLocation>
</comment>
<dbReference type="GO" id="GO:0017056">
    <property type="term" value="F:structural constituent of nuclear pore"/>
    <property type="evidence" value="ECO:0000318"/>
    <property type="project" value="GO_Central"/>
</dbReference>
<evidence type="ECO:0000256" key="2">
    <source>
        <dbReference type="ARBA" id="ARBA00007373"/>
    </source>
</evidence>
<comment type="similarity">
    <text evidence="2">Belongs to the non-repetitive/WGA-negative nucleoporin family.</text>
</comment>
<dbReference type="InterPro" id="IPR007187">
    <property type="entry name" value="Nucleoporin_Nup133/Nup155_C"/>
</dbReference>
<dbReference type="EMBL" id="LFYR01001054">
    <property type="protein sequence ID" value="KMZ65300.1"/>
    <property type="molecule type" value="Genomic_DNA"/>
</dbReference>
<dbReference type="FunFam" id="1.25.40.440:FF:000002">
    <property type="entry name" value="Nuclear pore complex protein NUP155"/>
    <property type="match status" value="1"/>
</dbReference>
<evidence type="ECO:0000313" key="8">
    <source>
        <dbReference type="Proteomes" id="UP000036987"/>
    </source>
</evidence>
<dbReference type="InterPro" id="IPR042538">
    <property type="entry name" value="Nucleoporin_Nup155_C_3"/>
</dbReference>
<dbReference type="Gene3D" id="1.20.120.1880">
    <property type="entry name" value="Nucleoporin, helical C-terminal domain"/>
    <property type="match status" value="1"/>
</dbReference>
<name>A0A0K9PAU0_ZOSMR</name>
<evidence type="ECO:0000259" key="6">
    <source>
        <dbReference type="Pfam" id="PF08801"/>
    </source>
</evidence>
<dbReference type="GO" id="GO:0006606">
    <property type="term" value="P:protein import into nucleus"/>
    <property type="evidence" value="ECO:0000318"/>
    <property type="project" value="GO_Central"/>
</dbReference>
<accession>A0A0K9PAU0</accession>
<dbReference type="OMA" id="SWAPFQK"/>
<evidence type="ECO:0008006" key="9">
    <source>
        <dbReference type="Google" id="ProtNLM"/>
    </source>
</evidence>
<dbReference type="InterPro" id="IPR042533">
    <property type="entry name" value="Nucleoporin_Nup155_C_1"/>
</dbReference>
<organism evidence="7 8">
    <name type="scientific">Zostera marina</name>
    <name type="common">Eelgrass</name>
    <dbReference type="NCBI Taxonomy" id="29655"/>
    <lineage>
        <taxon>Eukaryota</taxon>
        <taxon>Viridiplantae</taxon>
        <taxon>Streptophyta</taxon>
        <taxon>Embryophyta</taxon>
        <taxon>Tracheophyta</taxon>
        <taxon>Spermatophyta</taxon>
        <taxon>Magnoliopsida</taxon>
        <taxon>Liliopsida</taxon>
        <taxon>Zosteraceae</taxon>
        <taxon>Zostera</taxon>
    </lineage>
</organism>
<keyword evidence="8" id="KW-1185">Reference proteome</keyword>
<dbReference type="InterPro" id="IPR004870">
    <property type="entry name" value="Nucleoporin_Nup155"/>
</dbReference>
<sequence>MAWSDEILGPDVASAGLHVSDYICRDASGILDLEEGLEASRYTSHPYSSHPKEWPPLAEVVGTRELPPVLNERYNAAGGEGTALCGIFPEIRRAWASVDNSLFLWRFDKWDGQCPEYTCQEQAICAIGLVRSKPGVFIEAIQYLLVLATPLELILVGVCCTTRVDGGDPYDEITLQTLPEYTVPTDGVTMTCITCTDKGLIFLAGRDGHVYEMQYTAGSGWYKRCRKVCITSGFGGLISRWVLPNAFNFKAVDPIVDMVSDNERHILYARTRDMKLQVFDLGENGDGPPKRIAEEKNLIDPHDAQFGLRRATTSRFVSRTARPSIVCFAPLSILESKYLHLVAVLSDGKRLYISTVSSGKRTAQRPQCLKIVASRPSPPLIAGAGLNFGSLPVGGIAQPEDLALKVDTSFYSGGCSVFSDSSSSMSSLLIVNRDSTVQQPLSGSLGVNARGSRALRELVLSLPIEGQMLSMADILPQPETSEAIYSLYSDTEASSFKDLSESFEKATTKLRARGDISMQHILPRRKIVVFSTMCMTEVVFNRPVDILRRLLETNAPRSLLEDFFNRFGVGEAAAMCLMLAARLVSFEENLITNVVSEKAAEAFEDPRLVGKPQLDGSASLLNTRTPGSFSMGQIVQEAEPVFSGAYEGLCLCSSRLLFPIWELPVMNIQGSSDGVIVCRLSSGAIQVLESKFRSLELFLRSRRDKRRGLYGYVASLGDFTGSILYENVGVQSRNAGAGDGLTSNKRQRLPYSHAELYAMEVRAMECLRRLLRRSSEALFLLQMLSQHHVTRLVQVLDLNTRKKLIELTFHQLVCSDEGDQLAMRLISELMEYYIGHDGRGTVDEISAKLRDGCPSYFNESDYKYFVAVECLERASLCANTEERENLSKEAFNYLTKIPESADLKTVCKRFEDLRYYEAVVRLPLLKVQALHPSGDTLDGQVDRSQHENVLAQREHCYAIITDALRSLKGECKEFGTSVRFAGAGSILNKVTRDKYIRQIIQLSVQWADQTFHEYLYGTMIEMDFENELLEYGGSDLASFLQNAGQETGQKVSSVPSMSSPVTHTETSISIKRAKYLDILARFYVMKRQHFQAGHVLYMLAECPSSDGMGIKLEQRCQYLSSAVLQAKNASNNGAASSSQGAIDDGLLDMLEAKLSVLRFQMKLKEELEALATRLDSVPSSSHQDDSFPDQNIFRDAENAKKARDAANELSVDLKNVTQLYNEFAVPFELWEICLEILNFASYSGDTDSRIVRETWAKFLDQALSRGGIAEACSVLKRVGHNLYPGDGAFIPLDALCLHLEKKCMERFNSNAELVGDEDVPRALLAICKGAAEPVLNVYDQLLSSGAVLSSQDLRLRLLRSVLAVLREWSMSAQAEKSGTARLMSSHFLGGKFQITGGLNQGVQDKITSAANRFMTEVRRLPLPQSQTEAVYRGFRELEEHFLNPYYFNQF</sequence>
<dbReference type="GO" id="GO:0000972">
    <property type="term" value="P:transcription-dependent tethering of RNA polymerase II gene DNA at nuclear periphery"/>
    <property type="evidence" value="ECO:0000318"/>
    <property type="project" value="GO_Central"/>
</dbReference>
<dbReference type="STRING" id="29655.A0A0K9PAU0"/>
<dbReference type="Gene3D" id="1.25.40.450">
    <property type="entry name" value="Nucleoporin, helical domain, N-terminal subdomain"/>
    <property type="match status" value="1"/>
</dbReference>
<dbReference type="InterPro" id="IPR014908">
    <property type="entry name" value="Nucleoporin_Nup133/Nup155_N"/>
</dbReference>
<evidence type="ECO:0000256" key="3">
    <source>
        <dbReference type="ARBA" id="ARBA00022448"/>
    </source>
</evidence>
<dbReference type="FunFam" id="1.20.120.1880:FF:000002">
    <property type="entry name" value="Nuclear pore complex protein NUP155"/>
    <property type="match status" value="1"/>
</dbReference>
<proteinExistence type="inferred from homology"/>
<dbReference type="Gene3D" id="1.20.58.1780">
    <property type="match status" value="1"/>
</dbReference>
<reference evidence="8" key="1">
    <citation type="journal article" date="2016" name="Nature">
        <title>The genome of the seagrass Zostera marina reveals angiosperm adaptation to the sea.</title>
        <authorList>
            <person name="Olsen J.L."/>
            <person name="Rouze P."/>
            <person name="Verhelst B."/>
            <person name="Lin Y.-C."/>
            <person name="Bayer T."/>
            <person name="Collen J."/>
            <person name="Dattolo E."/>
            <person name="De Paoli E."/>
            <person name="Dittami S."/>
            <person name="Maumus F."/>
            <person name="Michel G."/>
            <person name="Kersting A."/>
            <person name="Lauritano C."/>
            <person name="Lohaus R."/>
            <person name="Toepel M."/>
            <person name="Tonon T."/>
            <person name="Vanneste K."/>
            <person name="Amirebrahimi M."/>
            <person name="Brakel J."/>
            <person name="Bostroem C."/>
            <person name="Chovatia M."/>
            <person name="Grimwood J."/>
            <person name="Jenkins J.W."/>
            <person name="Jueterbock A."/>
            <person name="Mraz A."/>
            <person name="Stam W.T."/>
            <person name="Tice H."/>
            <person name="Bornberg-Bauer E."/>
            <person name="Green P.J."/>
            <person name="Pearson G.A."/>
            <person name="Procaccini G."/>
            <person name="Duarte C.M."/>
            <person name="Schmutz J."/>
            <person name="Reusch T.B.H."/>
            <person name="Van de Peer Y."/>
        </authorList>
    </citation>
    <scope>NUCLEOTIDE SEQUENCE [LARGE SCALE GENOMIC DNA]</scope>
    <source>
        <strain evidence="8">cv. Finnish</strain>
    </source>
</reference>
<feature type="domain" description="Nucleoporin Nup133/Nup155-like C-terminal" evidence="5">
    <location>
        <begin position="643"/>
        <end position="1371"/>
    </location>
</feature>
<evidence type="ECO:0000313" key="7">
    <source>
        <dbReference type="EMBL" id="KMZ65300.1"/>
    </source>
</evidence>
<keyword evidence="3" id="KW-0813">Transport</keyword>
<feature type="domain" description="Nucleoporin Nup133/Nup155-like N-terminal" evidence="6">
    <location>
        <begin position="54"/>
        <end position="490"/>
    </location>
</feature>
<protein>
    <recommendedName>
        <fullName evidence="9">Nuclear pore complex protein NUP155</fullName>
    </recommendedName>
</protein>
<dbReference type="PANTHER" id="PTHR10350">
    <property type="entry name" value="NUCLEAR PORE COMPLEX PROTEIN NUP155"/>
    <property type="match status" value="1"/>
</dbReference>
<dbReference type="GO" id="GO:0044611">
    <property type="term" value="C:nuclear pore inner ring"/>
    <property type="evidence" value="ECO:0000318"/>
    <property type="project" value="GO_Central"/>
</dbReference>
<dbReference type="OrthoDB" id="338970at2759"/>
<evidence type="ECO:0000256" key="4">
    <source>
        <dbReference type="ARBA" id="ARBA00023242"/>
    </source>
</evidence>
<dbReference type="Proteomes" id="UP000036987">
    <property type="component" value="Unassembled WGS sequence"/>
</dbReference>
<dbReference type="Gene3D" id="1.25.40.440">
    <property type="entry name" value="Nucleoporin, helical domain, central subdomain"/>
    <property type="match status" value="1"/>
</dbReference>
<evidence type="ECO:0000256" key="1">
    <source>
        <dbReference type="ARBA" id="ARBA00004123"/>
    </source>
</evidence>
<dbReference type="GO" id="GO:0006405">
    <property type="term" value="P:RNA export from nucleus"/>
    <property type="evidence" value="ECO:0000318"/>
    <property type="project" value="GO_Central"/>
</dbReference>
<dbReference type="GO" id="GO:0036228">
    <property type="term" value="P:protein localization to nuclear inner membrane"/>
    <property type="evidence" value="ECO:0000318"/>
    <property type="project" value="GO_Central"/>
</dbReference>
<gene>
    <name evidence="7" type="ORF">ZOSMA_32G00850</name>
</gene>
<dbReference type="Pfam" id="PF03177">
    <property type="entry name" value="Nucleoporin_C"/>
    <property type="match status" value="1"/>
</dbReference>
<keyword evidence="4" id="KW-0539">Nucleus</keyword>
<evidence type="ECO:0000259" key="5">
    <source>
        <dbReference type="Pfam" id="PF03177"/>
    </source>
</evidence>